<accession>A0A5G2R6K6</accession>
<comment type="subcellular location">
    <subcellularLocation>
        <location evidence="1">Cytoplasm</location>
    </subcellularLocation>
</comment>
<reference evidence="7" key="2">
    <citation type="journal article" date="2020" name="Gigascience">
        <title>An improved pig reference genome sequence to enable pig genetics and genomics research.</title>
        <authorList>
            <person name="Warr A."/>
            <person name="Affara N."/>
            <person name="Aken B."/>
            <person name="Beiki H."/>
            <person name="Bickhart D.M."/>
            <person name="Billis K."/>
            <person name="Chow W."/>
            <person name="Eory L."/>
            <person name="Finlayson H.A."/>
            <person name="Flicek P."/>
            <person name="Giron C.G."/>
            <person name="Griffin D.K."/>
            <person name="Hall R."/>
            <person name="Hannum G."/>
            <person name="Hourlier T."/>
            <person name="Howe K."/>
            <person name="Hume D.A."/>
            <person name="Izuogu O."/>
            <person name="Kim K."/>
            <person name="Koren S."/>
            <person name="Liu H."/>
            <person name="Manchanda N."/>
            <person name="Martin F.J."/>
            <person name="Nonneman D.J."/>
            <person name="O'Connor R.E."/>
            <person name="Phillippy A.M."/>
            <person name="Rohrer G.A."/>
            <person name="Rosen B.D."/>
            <person name="Rund L.A."/>
            <person name="Sargent C.A."/>
            <person name="Schook L.B."/>
            <person name="Schroeder S.G."/>
            <person name="Schwartz A.S."/>
            <person name="Skinner B.M."/>
            <person name="Talbot R."/>
            <person name="Tseng E."/>
            <person name="Tuggle C.K."/>
            <person name="Watson M."/>
            <person name="Smith T.P.L."/>
            <person name="Archibald A.L."/>
        </authorList>
    </citation>
    <scope>NUCLEOTIDE SEQUENCE [LARGE SCALE GENOMIC DNA]</scope>
    <source>
        <strain evidence="7">Duroc</strain>
    </source>
</reference>
<dbReference type="GeneTree" id="ENSGT00940000161380"/>
<reference evidence="7" key="4">
    <citation type="submission" date="2025-09" db="UniProtKB">
        <authorList>
            <consortium name="Ensembl"/>
        </authorList>
    </citation>
    <scope>IDENTIFICATION</scope>
</reference>
<keyword evidence="8" id="KW-1185">Reference proteome</keyword>
<gene>
    <name evidence="7" type="primary">LOC100621521</name>
</gene>
<proteinExistence type="inferred from homology"/>
<dbReference type="Bgee" id="ENSSSCG00000035224">
    <property type="expression patterns" value="Expressed in endocardial endothelium and 38 other cell types or tissues"/>
</dbReference>
<dbReference type="InterPro" id="IPR028457">
    <property type="entry name" value="ABI"/>
</dbReference>
<dbReference type="Ensembl" id="ENSSSCT00000081297.3">
    <property type="protein sequence ID" value="ENSSSCP00000072887.2"/>
    <property type="gene ID" value="ENSSSCG00000035224.4"/>
</dbReference>
<dbReference type="ExpressionAtlas" id="A0A5G2R6K6">
    <property type="expression patterns" value="baseline"/>
</dbReference>
<keyword evidence="5" id="KW-0175">Coiled coil</keyword>
<dbReference type="InterPro" id="IPR012849">
    <property type="entry name" value="Abl-interactor_HHR_dom"/>
</dbReference>
<evidence type="ECO:0000313" key="7">
    <source>
        <dbReference type="Ensembl" id="ENSSSCP00000072887.2"/>
    </source>
</evidence>
<reference evidence="8" key="1">
    <citation type="submission" date="2009-11" db="EMBL/GenBank/DDBJ databases">
        <authorList>
            <consortium name="Porcine genome sequencing project"/>
        </authorList>
    </citation>
    <scope>NUCLEOTIDE SEQUENCE [LARGE SCALE GENOMIC DNA]</scope>
    <source>
        <strain evidence="8">Duroc</strain>
    </source>
</reference>
<evidence type="ECO:0000256" key="1">
    <source>
        <dbReference type="ARBA" id="ARBA00004496"/>
    </source>
</evidence>
<evidence type="ECO:0000256" key="3">
    <source>
        <dbReference type="ARBA" id="ARBA00022490"/>
    </source>
</evidence>
<organism evidence="7 8">
    <name type="scientific">Sus scrofa</name>
    <name type="common">Pig</name>
    <dbReference type="NCBI Taxonomy" id="9823"/>
    <lineage>
        <taxon>Eukaryota</taxon>
        <taxon>Metazoa</taxon>
        <taxon>Chordata</taxon>
        <taxon>Craniata</taxon>
        <taxon>Vertebrata</taxon>
        <taxon>Euteleostomi</taxon>
        <taxon>Mammalia</taxon>
        <taxon>Eutheria</taxon>
        <taxon>Laurasiatheria</taxon>
        <taxon>Artiodactyla</taxon>
        <taxon>Suina</taxon>
        <taxon>Suidae</taxon>
        <taxon>Sus</taxon>
    </lineage>
</organism>
<reference evidence="7" key="3">
    <citation type="submission" date="2025-08" db="UniProtKB">
        <authorList>
            <consortium name="Ensembl"/>
        </authorList>
    </citation>
    <scope>IDENTIFICATION</scope>
</reference>
<keyword evidence="4" id="KW-0597">Phosphoprotein</keyword>
<comment type="similarity">
    <text evidence="2">Belongs to the ABI family.</text>
</comment>
<keyword evidence="3" id="KW-0963">Cytoplasm</keyword>
<dbReference type="PANTHER" id="PTHR10460">
    <property type="entry name" value="ABL INTERACTOR FAMILY MEMBER"/>
    <property type="match status" value="1"/>
</dbReference>
<evidence type="ECO:0000256" key="2">
    <source>
        <dbReference type="ARBA" id="ARBA00010020"/>
    </source>
</evidence>
<sequence length="132" mass="14782">MAELQQLQEFEIPTAREALRGNHSALLRVADYCEDNYVQMVNMHMEKVARREIGTLATVQRLPPSQKIIAPESLPPLTPYYRKPLNFGCLDDIGHGIKESAPDPRAGAAPRGAQRQALRRLLCLLPGLGRQR</sequence>
<dbReference type="Pfam" id="PF07815">
    <property type="entry name" value="Abi_HHR"/>
    <property type="match status" value="1"/>
</dbReference>
<protein>
    <recommendedName>
        <fullName evidence="6">Abl-interactor homeo-domain homologous domain-containing protein</fullName>
    </recommendedName>
</protein>
<evidence type="ECO:0000256" key="4">
    <source>
        <dbReference type="ARBA" id="ARBA00022553"/>
    </source>
</evidence>
<evidence type="ECO:0000259" key="6">
    <source>
        <dbReference type="Pfam" id="PF07815"/>
    </source>
</evidence>
<feature type="domain" description="Abl-interactor homeo-domain homologous" evidence="6">
    <location>
        <begin position="39"/>
        <end position="101"/>
    </location>
</feature>
<evidence type="ECO:0000256" key="5">
    <source>
        <dbReference type="ARBA" id="ARBA00023054"/>
    </source>
</evidence>
<dbReference type="GO" id="GO:0005737">
    <property type="term" value="C:cytoplasm"/>
    <property type="evidence" value="ECO:0007669"/>
    <property type="project" value="UniProtKB-SubCell"/>
</dbReference>
<name>A0A5G2R6K6_PIG</name>
<dbReference type="Gene3D" id="6.10.140.1620">
    <property type="match status" value="1"/>
</dbReference>
<dbReference type="Proteomes" id="UP000008227">
    <property type="component" value="Chromosome 12"/>
</dbReference>
<dbReference type="AlphaFoldDB" id="A0A5G2R6K6"/>
<dbReference type="PANTHER" id="PTHR10460:SF7">
    <property type="entry name" value="ABI GENE FAMILY MEMBER 3"/>
    <property type="match status" value="1"/>
</dbReference>
<evidence type="ECO:0000313" key="8">
    <source>
        <dbReference type="Proteomes" id="UP000008227"/>
    </source>
</evidence>